<keyword evidence="1" id="KW-0732">Signal</keyword>
<dbReference type="Pfam" id="PF12079">
    <property type="entry name" value="DUF3558"/>
    <property type="match status" value="1"/>
</dbReference>
<evidence type="ECO:0000256" key="1">
    <source>
        <dbReference type="SAM" id="SignalP"/>
    </source>
</evidence>
<proteinExistence type="predicted"/>
<sequence>MTRRSAFGVVLAMLAVLTLLAGCTRAVDGDATSIGGGDGSSDGNVDTDRYDGLMYECEMLQPAVIAKTVGGTIAEPGFYGAICRWVVNGPVITDVTFNWFEWGDIEVEKSTAKELGYTTENIKVASVTAFTQRNPARPASCGVTARSPDRGVYTWWVEPRTTTPIGDPCAAPTKLMELLLGGGQ</sequence>
<dbReference type="RefSeq" id="WP_110472639.1">
    <property type="nucleotide sequence ID" value="NZ_QJSP01000024.1"/>
</dbReference>
<feature type="chain" id="PRO_5038413692" evidence="1">
    <location>
        <begin position="22"/>
        <end position="184"/>
    </location>
</feature>
<evidence type="ECO:0000313" key="2">
    <source>
        <dbReference type="EMBL" id="PYE12217.1"/>
    </source>
</evidence>
<dbReference type="Proteomes" id="UP000247591">
    <property type="component" value="Unassembled WGS sequence"/>
</dbReference>
<accession>A0A318RM45</accession>
<keyword evidence="3" id="KW-1185">Reference proteome</keyword>
<gene>
    <name evidence="2" type="ORF">DFR67_12457</name>
</gene>
<organism evidence="2 3">
    <name type="scientific">Williamsia limnetica</name>
    <dbReference type="NCBI Taxonomy" id="882452"/>
    <lineage>
        <taxon>Bacteria</taxon>
        <taxon>Bacillati</taxon>
        <taxon>Actinomycetota</taxon>
        <taxon>Actinomycetes</taxon>
        <taxon>Mycobacteriales</taxon>
        <taxon>Nocardiaceae</taxon>
        <taxon>Williamsia</taxon>
    </lineage>
</organism>
<reference evidence="2 3" key="1">
    <citation type="submission" date="2018-06" db="EMBL/GenBank/DDBJ databases">
        <title>Genomic Encyclopedia of Type Strains, Phase IV (KMG-IV): sequencing the most valuable type-strain genomes for metagenomic binning, comparative biology and taxonomic classification.</title>
        <authorList>
            <person name="Goeker M."/>
        </authorList>
    </citation>
    <scope>NUCLEOTIDE SEQUENCE [LARGE SCALE GENOMIC DNA]</scope>
    <source>
        <strain evidence="2 3">DSM 45521</strain>
    </source>
</reference>
<dbReference type="OrthoDB" id="4761308at2"/>
<dbReference type="InterPro" id="IPR024520">
    <property type="entry name" value="DUF3558"/>
</dbReference>
<evidence type="ECO:0000313" key="3">
    <source>
        <dbReference type="Proteomes" id="UP000247591"/>
    </source>
</evidence>
<comment type="caution">
    <text evidence="2">The sequence shown here is derived from an EMBL/GenBank/DDBJ whole genome shotgun (WGS) entry which is preliminary data.</text>
</comment>
<protein>
    <submittedName>
        <fullName evidence="2">Uncharacterized protein DUF3558</fullName>
    </submittedName>
</protein>
<name>A0A318RM45_WILLI</name>
<dbReference type="EMBL" id="QJSP01000024">
    <property type="protein sequence ID" value="PYE12217.1"/>
    <property type="molecule type" value="Genomic_DNA"/>
</dbReference>
<dbReference type="PROSITE" id="PS51257">
    <property type="entry name" value="PROKAR_LIPOPROTEIN"/>
    <property type="match status" value="1"/>
</dbReference>
<dbReference type="AlphaFoldDB" id="A0A318RM45"/>
<feature type="signal peptide" evidence="1">
    <location>
        <begin position="1"/>
        <end position="21"/>
    </location>
</feature>